<protein>
    <submittedName>
        <fullName evidence="8">Uncharacterized protein DUF1049</fullName>
    </submittedName>
</protein>
<dbReference type="Proteomes" id="UP000239480">
    <property type="component" value="Unassembled WGS sequence"/>
</dbReference>
<keyword evidence="4 6" id="KW-0472">Membrane</keyword>
<evidence type="ECO:0000256" key="5">
    <source>
        <dbReference type="SAM" id="Coils"/>
    </source>
</evidence>
<evidence type="ECO:0000313" key="9">
    <source>
        <dbReference type="Proteomes" id="UP000239480"/>
    </source>
</evidence>
<evidence type="ECO:0000256" key="6">
    <source>
        <dbReference type="SAM" id="Phobius"/>
    </source>
</evidence>
<feature type="coiled-coil region" evidence="5">
    <location>
        <begin position="74"/>
        <end position="108"/>
    </location>
</feature>
<dbReference type="GO" id="GO:0005886">
    <property type="term" value="C:plasma membrane"/>
    <property type="evidence" value="ECO:0007669"/>
    <property type="project" value="InterPro"/>
</dbReference>
<sequence length="122" mass="13641">MMRYIRYLFLAIIIAGLVVMAMANRQAVTLTVLPDELANLAAWNFSLQLPLFVALLGGVAVGLLLGYVLEWIREAKHRSEVAKRQRQVKDLNREVSRLKTEKHAGKDEVLAILDEAAVKKAS</sequence>
<organism evidence="8 9">
    <name type="scientific">Aliiruegeria haliotis</name>
    <dbReference type="NCBI Taxonomy" id="1280846"/>
    <lineage>
        <taxon>Bacteria</taxon>
        <taxon>Pseudomonadati</taxon>
        <taxon>Pseudomonadota</taxon>
        <taxon>Alphaproteobacteria</taxon>
        <taxon>Rhodobacterales</taxon>
        <taxon>Roseobacteraceae</taxon>
        <taxon>Aliiruegeria</taxon>
    </lineage>
</organism>
<keyword evidence="2 6" id="KW-0812">Transmembrane</keyword>
<dbReference type="Pfam" id="PF06305">
    <property type="entry name" value="LapA_dom"/>
    <property type="match status" value="1"/>
</dbReference>
<gene>
    <name evidence="8" type="ORF">CLV78_102587</name>
</gene>
<dbReference type="EMBL" id="PVTD01000002">
    <property type="protein sequence ID" value="PRY25409.1"/>
    <property type="molecule type" value="Genomic_DNA"/>
</dbReference>
<reference evidence="8 9" key="1">
    <citation type="submission" date="2018-03" db="EMBL/GenBank/DDBJ databases">
        <title>Genomic Encyclopedia of Archaeal and Bacterial Type Strains, Phase II (KMG-II): from individual species to whole genera.</title>
        <authorList>
            <person name="Goeker M."/>
        </authorList>
    </citation>
    <scope>NUCLEOTIDE SEQUENCE [LARGE SCALE GENOMIC DNA]</scope>
    <source>
        <strain evidence="8 9">DSM 29328</strain>
    </source>
</reference>
<feature type="transmembrane region" description="Helical" evidence="6">
    <location>
        <begin position="51"/>
        <end position="69"/>
    </location>
</feature>
<evidence type="ECO:0000256" key="4">
    <source>
        <dbReference type="ARBA" id="ARBA00023136"/>
    </source>
</evidence>
<evidence type="ECO:0000256" key="3">
    <source>
        <dbReference type="ARBA" id="ARBA00022989"/>
    </source>
</evidence>
<keyword evidence="3 6" id="KW-1133">Transmembrane helix</keyword>
<comment type="caution">
    <text evidence="8">The sequence shown here is derived from an EMBL/GenBank/DDBJ whole genome shotgun (WGS) entry which is preliminary data.</text>
</comment>
<dbReference type="AlphaFoldDB" id="A0A2T0RW42"/>
<proteinExistence type="predicted"/>
<keyword evidence="1" id="KW-1003">Cell membrane</keyword>
<feature type="domain" description="Lipopolysaccharide assembly protein A" evidence="7">
    <location>
        <begin position="26"/>
        <end position="95"/>
    </location>
</feature>
<dbReference type="InterPro" id="IPR010445">
    <property type="entry name" value="LapA_dom"/>
</dbReference>
<evidence type="ECO:0000259" key="7">
    <source>
        <dbReference type="Pfam" id="PF06305"/>
    </source>
</evidence>
<keyword evidence="9" id="KW-1185">Reference proteome</keyword>
<accession>A0A2T0RW42</accession>
<keyword evidence="5" id="KW-0175">Coiled coil</keyword>
<evidence type="ECO:0000256" key="1">
    <source>
        <dbReference type="ARBA" id="ARBA00022475"/>
    </source>
</evidence>
<evidence type="ECO:0000256" key="2">
    <source>
        <dbReference type="ARBA" id="ARBA00022692"/>
    </source>
</evidence>
<name>A0A2T0RW42_9RHOB</name>
<evidence type="ECO:0000313" key="8">
    <source>
        <dbReference type="EMBL" id="PRY25409.1"/>
    </source>
</evidence>